<evidence type="ECO:0000313" key="3">
    <source>
        <dbReference type="Proteomes" id="UP000307440"/>
    </source>
</evidence>
<evidence type="ECO:0000313" key="2">
    <source>
        <dbReference type="EMBL" id="TFK23545.1"/>
    </source>
</evidence>
<name>A0A5C3KTM7_COPMA</name>
<dbReference type="AlphaFoldDB" id="A0A5C3KTM7"/>
<feature type="region of interest" description="Disordered" evidence="1">
    <location>
        <begin position="293"/>
        <end position="315"/>
    </location>
</feature>
<sequence length="419" mass="47115">MRVRSAKDHSTSKRCSASRMDLTVGTTTPKAKGNAQDQNQQRDKEREENRRPLADEINKKRGHGTGKQDPPDFLTCFGTTEARCSQHFKRIRASASRCSDLVKRVSDEESATTDEKVSSPQYDEPFSDLTAHHNRQEAPLFTLTLKALRKDIRDYNKDRIGRLTMAHCRGHFLAFNERGNEERASNSARPRISRKPHIRTNRGTSKRRPRTQRPADGGWDAMTNPRRCNLNQGTRKSGTQELRRPVDGKTGGRDLTPQNTSVRTGDLRNQNIRHSQRWRSAQRVHTHLLTQSGRRVEHGRAGKTSATVGAGGSRRIKNTQRCRTKGSVQTPAILIGACHTSCCALNMVRSCGPRRRGNHESRAPGCKGGRGGGTWQTEEGCCISENAPAQNTQRWRTKEPVRHFEHLDRHMGTLLVALT</sequence>
<feature type="compositionally biased region" description="Basic and acidic residues" evidence="1">
    <location>
        <begin position="100"/>
        <end position="117"/>
    </location>
</feature>
<feature type="compositionally biased region" description="Basic residues" evidence="1">
    <location>
        <begin position="191"/>
        <end position="211"/>
    </location>
</feature>
<evidence type="ECO:0000256" key="1">
    <source>
        <dbReference type="SAM" id="MobiDB-lite"/>
    </source>
</evidence>
<keyword evidence="3" id="KW-1185">Reference proteome</keyword>
<gene>
    <name evidence="2" type="ORF">FA15DRAFT_694978</name>
</gene>
<protein>
    <submittedName>
        <fullName evidence="2">Uncharacterized protein</fullName>
    </submittedName>
</protein>
<feature type="region of interest" description="Disordered" evidence="1">
    <location>
        <begin position="99"/>
        <end position="122"/>
    </location>
</feature>
<reference evidence="2 3" key="1">
    <citation type="journal article" date="2019" name="Nat. Ecol. Evol.">
        <title>Megaphylogeny resolves global patterns of mushroom evolution.</title>
        <authorList>
            <person name="Varga T."/>
            <person name="Krizsan K."/>
            <person name="Foldi C."/>
            <person name="Dima B."/>
            <person name="Sanchez-Garcia M."/>
            <person name="Sanchez-Ramirez S."/>
            <person name="Szollosi G.J."/>
            <person name="Szarkandi J.G."/>
            <person name="Papp V."/>
            <person name="Albert L."/>
            <person name="Andreopoulos W."/>
            <person name="Angelini C."/>
            <person name="Antonin V."/>
            <person name="Barry K.W."/>
            <person name="Bougher N.L."/>
            <person name="Buchanan P."/>
            <person name="Buyck B."/>
            <person name="Bense V."/>
            <person name="Catcheside P."/>
            <person name="Chovatia M."/>
            <person name="Cooper J."/>
            <person name="Damon W."/>
            <person name="Desjardin D."/>
            <person name="Finy P."/>
            <person name="Geml J."/>
            <person name="Haridas S."/>
            <person name="Hughes K."/>
            <person name="Justo A."/>
            <person name="Karasinski D."/>
            <person name="Kautmanova I."/>
            <person name="Kiss B."/>
            <person name="Kocsube S."/>
            <person name="Kotiranta H."/>
            <person name="LaButti K.M."/>
            <person name="Lechner B.E."/>
            <person name="Liimatainen K."/>
            <person name="Lipzen A."/>
            <person name="Lukacs Z."/>
            <person name="Mihaltcheva S."/>
            <person name="Morgado L.N."/>
            <person name="Niskanen T."/>
            <person name="Noordeloos M.E."/>
            <person name="Ohm R.A."/>
            <person name="Ortiz-Santana B."/>
            <person name="Ovrebo C."/>
            <person name="Racz N."/>
            <person name="Riley R."/>
            <person name="Savchenko A."/>
            <person name="Shiryaev A."/>
            <person name="Soop K."/>
            <person name="Spirin V."/>
            <person name="Szebenyi C."/>
            <person name="Tomsovsky M."/>
            <person name="Tulloss R.E."/>
            <person name="Uehling J."/>
            <person name="Grigoriev I.V."/>
            <person name="Vagvolgyi C."/>
            <person name="Papp T."/>
            <person name="Martin F.M."/>
            <person name="Miettinen O."/>
            <person name="Hibbett D.S."/>
            <person name="Nagy L.G."/>
        </authorList>
    </citation>
    <scope>NUCLEOTIDE SEQUENCE [LARGE SCALE GENOMIC DNA]</scope>
    <source>
        <strain evidence="2 3">CBS 121175</strain>
    </source>
</reference>
<organism evidence="2 3">
    <name type="scientific">Coprinopsis marcescibilis</name>
    <name type="common">Agaric fungus</name>
    <name type="synonym">Psathyrella marcescibilis</name>
    <dbReference type="NCBI Taxonomy" id="230819"/>
    <lineage>
        <taxon>Eukaryota</taxon>
        <taxon>Fungi</taxon>
        <taxon>Dikarya</taxon>
        <taxon>Basidiomycota</taxon>
        <taxon>Agaricomycotina</taxon>
        <taxon>Agaricomycetes</taxon>
        <taxon>Agaricomycetidae</taxon>
        <taxon>Agaricales</taxon>
        <taxon>Agaricineae</taxon>
        <taxon>Psathyrellaceae</taxon>
        <taxon>Coprinopsis</taxon>
    </lineage>
</organism>
<dbReference type="EMBL" id="ML210216">
    <property type="protein sequence ID" value="TFK23545.1"/>
    <property type="molecule type" value="Genomic_DNA"/>
</dbReference>
<feature type="region of interest" description="Disordered" evidence="1">
    <location>
        <begin position="1"/>
        <end position="72"/>
    </location>
</feature>
<feature type="compositionally biased region" description="Basic and acidic residues" evidence="1">
    <location>
        <begin position="1"/>
        <end position="11"/>
    </location>
</feature>
<dbReference type="Proteomes" id="UP000307440">
    <property type="component" value="Unassembled WGS sequence"/>
</dbReference>
<feature type="compositionally biased region" description="Basic and acidic residues" evidence="1">
    <location>
        <begin position="241"/>
        <end position="252"/>
    </location>
</feature>
<feature type="compositionally biased region" description="Polar residues" evidence="1">
    <location>
        <begin position="229"/>
        <end position="240"/>
    </location>
</feature>
<feature type="region of interest" description="Disordered" evidence="1">
    <location>
        <begin position="180"/>
        <end position="264"/>
    </location>
</feature>
<proteinExistence type="predicted"/>
<feature type="compositionally biased region" description="Basic and acidic residues" evidence="1">
    <location>
        <begin position="40"/>
        <end position="59"/>
    </location>
</feature>
<accession>A0A5C3KTM7</accession>
<feature type="compositionally biased region" description="Polar residues" evidence="1">
    <location>
        <begin position="24"/>
        <end position="39"/>
    </location>
</feature>